<reference evidence="2 3" key="1">
    <citation type="submission" date="2020-10" db="EMBL/GenBank/DDBJ databases">
        <title>ChiBAC.</title>
        <authorList>
            <person name="Zenner C."/>
            <person name="Hitch T.C.A."/>
            <person name="Clavel T."/>
        </authorList>
    </citation>
    <scope>NUCLEOTIDE SEQUENCE [LARGE SCALE GENOMIC DNA]</scope>
    <source>
        <strain evidence="2 3">DSM 108706</strain>
    </source>
</reference>
<keyword evidence="3" id="KW-1185">Reference proteome</keyword>
<sequence>MKLKVLVDNNTFIDQYYFGEPAWCCYIEESGKKILLDTGYSDIFLKNAELMGINLGDISTLVISHGHNDHTWGMPYLFDRHDMSKVDLVAAPGCFDPKRFENLEIGSPFSKDELAQKVNLIETDIPYDITDNLVFLGTIPDIFDFEKRLVIGEKQVNGKWIEDTNMEDSALALKTDKGLVIITACSHSGICNITEYAKEVCDDKRIRGVIGGFHLFDVDERLEKTTYYLAAQNPEFMYPAHCVSLAAKIYMSKKLPVGEVGVNFELNID</sequence>
<proteinExistence type="predicted"/>
<dbReference type="InterPro" id="IPR036866">
    <property type="entry name" value="RibonucZ/Hydroxyglut_hydro"/>
</dbReference>
<dbReference type="PANTHER" id="PTHR13754:SF18">
    <property type="entry name" value="7,8-DIHYDROPTERIN-6-METHYL-4-(BETA-D-RIBOFURANOSYL)-AMINOBENZENE-5'-PHOSPHATE SYNTHASE"/>
    <property type="match status" value="1"/>
</dbReference>
<dbReference type="PANTHER" id="PTHR13754">
    <property type="entry name" value="METALLO-BETA-LACTAMASE SUPERFAMILY PROTEIN"/>
    <property type="match status" value="1"/>
</dbReference>
<organism evidence="2 3">
    <name type="scientific">Gallibacter intestinalis</name>
    <dbReference type="NCBI Taxonomy" id="2779356"/>
    <lineage>
        <taxon>Bacteria</taxon>
        <taxon>Bacillati</taxon>
        <taxon>Bacillota</taxon>
        <taxon>Clostridia</taxon>
        <taxon>Eubacteriales</taxon>
        <taxon>Eubacteriaceae</taxon>
        <taxon>Gallibacter</taxon>
    </lineage>
</organism>
<accession>A0ABR9QY76</accession>
<dbReference type="InterPro" id="IPR052926">
    <property type="entry name" value="Metallo-beta-lactamase_dom"/>
</dbReference>
<name>A0ABR9QY76_9FIRM</name>
<dbReference type="InterPro" id="IPR001279">
    <property type="entry name" value="Metallo-B-lactamas"/>
</dbReference>
<dbReference type="CDD" id="cd07713">
    <property type="entry name" value="DHPS-like_MBL-fold"/>
    <property type="match status" value="1"/>
</dbReference>
<evidence type="ECO:0000313" key="3">
    <source>
        <dbReference type="Proteomes" id="UP001516588"/>
    </source>
</evidence>
<protein>
    <submittedName>
        <fullName evidence="2">MBL fold metallo-hydrolase</fullName>
    </submittedName>
</protein>
<dbReference type="RefSeq" id="WP_226385490.1">
    <property type="nucleotide sequence ID" value="NZ_JADCKA010000010.1"/>
</dbReference>
<dbReference type="EMBL" id="JADCKA010000010">
    <property type="protein sequence ID" value="MBE5035841.1"/>
    <property type="molecule type" value="Genomic_DNA"/>
</dbReference>
<evidence type="ECO:0000259" key="1">
    <source>
        <dbReference type="Pfam" id="PF00753"/>
    </source>
</evidence>
<evidence type="ECO:0000313" key="2">
    <source>
        <dbReference type="EMBL" id="MBE5035841.1"/>
    </source>
</evidence>
<dbReference type="Pfam" id="PF00753">
    <property type="entry name" value="Lactamase_B"/>
    <property type="match status" value="1"/>
</dbReference>
<feature type="domain" description="Metallo-beta-lactamase" evidence="1">
    <location>
        <begin position="21"/>
        <end position="85"/>
    </location>
</feature>
<dbReference type="InterPro" id="IPR041712">
    <property type="entry name" value="DHPS-like_MBL-fold"/>
</dbReference>
<dbReference type="Proteomes" id="UP001516588">
    <property type="component" value="Unassembled WGS sequence"/>
</dbReference>
<dbReference type="SUPFAM" id="SSF56281">
    <property type="entry name" value="Metallo-hydrolase/oxidoreductase"/>
    <property type="match status" value="1"/>
</dbReference>
<gene>
    <name evidence="2" type="ORF">INF20_06080</name>
</gene>
<comment type="caution">
    <text evidence="2">The sequence shown here is derived from an EMBL/GenBank/DDBJ whole genome shotgun (WGS) entry which is preliminary data.</text>
</comment>
<dbReference type="Gene3D" id="3.60.15.10">
    <property type="entry name" value="Ribonuclease Z/Hydroxyacylglutathione hydrolase-like"/>
    <property type="match status" value="1"/>
</dbReference>